<dbReference type="AlphaFoldDB" id="A0A163AGZ2"/>
<dbReference type="InParanoid" id="A0A163AGZ2"/>
<dbReference type="Proteomes" id="UP000077315">
    <property type="component" value="Unassembled WGS sequence"/>
</dbReference>
<name>A0A163AGZ2_PHYB8</name>
<organism evidence="1 2">
    <name type="scientific">Phycomyces blakesleeanus (strain ATCC 8743b / DSM 1359 / FGSC 10004 / NBRC 33097 / NRRL 1555)</name>
    <dbReference type="NCBI Taxonomy" id="763407"/>
    <lineage>
        <taxon>Eukaryota</taxon>
        <taxon>Fungi</taxon>
        <taxon>Fungi incertae sedis</taxon>
        <taxon>Mucoromycota</taxon>
        <taxon>Mucoromycotina</taxon>
        <taxon>Mucoromycetes</taxon>
        <taxon>Mucorales</taxon>
        <taxon>Phycomycetaceae</taxon>
        <taxon>Phycomyces</taxon>
    </lineage>
</organism>
<dbReference type="RefSeq" id="XP_018291451.1">
    <property type="nucleotide sequence ID" value="XM_018441572.1"/>
</dbReference>
<accession>A0A163AGZ2</accession>
<dbReference type="VEuPathDB" id="FungiDB:PHYBLDRAFT_66022"/>
<dbReference type="GeneID" id="29002478"/>
<protein>
    <submittedName>
        <fullName evidence="1">Uncharacterized protein</fullName>
    </submittedName>
</protein>
<reference evidence="2" key="1">
    <citation type="submission" date="2015-06" db="EMBL/GenBank/DDBJ databases">
        <title>Expansion of signal transduction pathways in fungi by whole-genome duplication.</title>
        <authorList>
            <consortium name="DOE Joint Genome Institute"/>
            <person name="Corrochano L.M."/>
            <person name="Kuo A."/>
            <person name="Marcet-Houben M."/>
            <person name="Polaino S."/>
            <person name="Salamov A."/>
            <person name="Villalobos J.M."/>
            <person name="Alvarez M.I."/>
            <person name="Avalos J."/>
            <person name="Benito E.P."/>
            <person name="Benoit I."/>
            <person name="Burger G."/>
            <person name="Camino L.P."/>
            <person name="Canovas D."/>
            <person name="Cerda-Olmedo E."/>
            <person name="Cheng J.-F."/>
            <person name="Dominguez A."/>
            <person name="Elias M."/>
            <person name="Eslava A.P."/>
            <person name="Glaser F."/>
            <person name="Grimwood J."/>
            <person name="Gutierrez G."/>
            <person name="Heitman J."/>
            <person name="Henrissat B."/>
            <person name="Iturriaga E.A."/>
            <person name="Lang B.F."/>
            <person name="Lavin J.L."/>
            <person name="Lee S."/>
            <person name="Li W."/>
            <person name="Lindquist E."/>
            <person name="Lopez-Garcia S."/>
            <person name="Luque E.M."/>
            <person name="Marcos A.T."/>
            <person name="Martin J."/>
            <person name="McCluskey K."/>
            <person name="Medina H.R."/>
            <person name="Miralles-Duran A."/>
            <person name="Miyazaki A."/>
            <person name="Munoz-Torres E."/>
            <person name="Oguiza J.A."/>
            <person name="Ohm R."/>
            <person name="Olmedo M."/>
            <person name="Orejas M."/>
            <person name="Ortiz-Castellanos L."/>
            <person name="Pisabarro A.G."/>
            <person name="Rodriguez-Romero J."/>
            <person name="Ruiz-Herrera J."/>
            <person name="Ruiz-Vazquez R."/>
            <person name="Sanz C."/>
            <person name="Schackwitz W."/>
            <person name="Schmutz J."/>
            <person name="Shahriari M."/>
            <person name="Shelest E."/>
            <person name="Silva-Franco F."/>
            <person name="Soanes D."/>
            <person name="Syed K."/>
            <person name="Tagua V.G."/>
            <person name="Talbot N.J."/>
            <person name="Thon M."/>
            <person name="De vries R.P."/>
            <person name="Wiebenga A."/>
            <person name="Yadav J.S."/>
            <person name="Braun E.L."/>
            <person name="Baker S."/>
            <person name="Garre V."/>
            <person name="Horwitz B."/>
            <person name="Torres-Martinez S."/>
            <person name="Idnurm A."/>
            <person name="Herrera-Estrella A."/>
            <person name="Gabaldon T."/>
            <person name="Grigoriev I.V."/>
        </authorList>
    </citation>
    <scope>NUCLEOTIDE SEQUENCE [LARGE SCALE GENOMIC DNA]</scope>
    <source>
        <strain evidence="2">NRRL 1555(-)</strain>
    </source>
</reference>
<proteinExistence type="predicted"/>
<gene>
    <name evidence="1" type="ORF">PHYBLDRAFT_66022</name>
</gene>
<dbReference type="EMBL" id="KV440981">
    <property type="protein sequence ID" value="OAD73411.1"/>
    <property type="molecule type" value="Genomic_DNA"/>
</dbReference>
<sequence length="171" mass="19411">MSSKKLTASDNIIHKPRLICYRCAEESQPSLLAASKSGSEPNKVRLVCSKSQISKERWVYRQYPGSQGLDYSEVGDTRPKNSPYSYLCSKTITDILNIIEVRILSCFSQLLVRVSVISGVYPLLNIVKESLSHIFCTCLGSQHFILIQFLQKFPTQKHLRIIVLTFTNFGY</sequence>
<evidence type="ECO:0000313" key="2">
    <source>
        <dbReference type="Proteomes" id="UP000077315"/>
    </source>
</evidence>
<keyword evidence="2" id="KW-1185">Reference proteome</keyword>
<evidence type="ECO:0000313" key="1">
    <source>
        <dbReference type="EMBL" id="OAD73411.1"/>
    </source>
</evidence>